<feature type="region of interest" description="Disordered" evidence="1">
    <location>
        <begin position="452"/>
        <end position="482"/>
    </location>
</feature>
<dbReference type="RefSeq" id="XP_001838776.1">
    <property type="nucleotide sequence ID" value="XM_001838724.2"/>
</dbReference>
<name>A8P4N3_COPC7</name>
<evidence type="ECO:0000256" key="2">
    <source>
        <dbReference type="SAM" id="Phobius"/>
    </source>
</evidence>
<dbReference type="EMBL" id="AACS02000011">
    <property type="protein sequence ID" value="EAU83003.1"/>
    <property type="molecule type" value="Genomic_DNA"/>
</dbReference>
<dbReference type="KEGG" id="cci:CC1G_08940"/>
<dbReference type="GeneID" id="6015369"/>
<evidence type="ECO:0000256" key="1">
    <source>
        <dbReference type="SAM" id="MobiDB-lite"/>
    </source>
</evidence>
<dbReference type="AlphaFoldDB" id="A8P4N3"/>
<dbReference type="OrthoDB" id="2830640at2759"/>
<dbReference type="STRING" id="240176.A8P4N3"/>
<dbReference type="Gene3D" id="1.20.58.340">
    <property type="entry name" value="Magnesium transport protein CorA, transmembrane region"/>
    <property type="match status" value="1"/>
</dbReference>
<gene>
    <name evidence="3" type="ORF">CC1G_08940</name>
</gene>
<dbReference type="eggNOG" id="ENOG502SJ0B">
    <property type="taxonomic scope" value="Eukaryota"/>
</dbReference>
<protein>
    <submittedName>
        <fullName evidence="3">Uncharacterized protein</fullName>
    </submittedName>
</protein>
<keyword evidence="2" id="KW-0472">Membrane</keyword>
<keyword evidence="2" id="KW-1133">Transmembrane helix</keyword>
<keyword evidence="4" id="KW-1185">Reference proteome</keyword>
<keyword evidence="2" id="KW-0812">Transmembrane</keyword>
<accession>A8P4N3</accession>
<feature type="transmembrane region" description="Helical" evidence="2">
    <location>
        <begin position="374"/>
        <end position="391"/>
    </location>
</feature>
<dbReference type="Proteomes" id="UP000001861">
    <property type="component" value="Unassembled WGS sequence"/>
</dbReference>
<feature type="transmembrane region" description="Helical" evidence="2">
    <location>
        <begin position="411"/>
        <end position="430"/>
    </location>
</feature>
<dbReference type="InParanoid" id="A8P4N3"/>
<reference evidence="3 4" key="1">
    <citation type="journal article" date="2010" name="Proc. Natl. Acad. Sci. U.S.A.">
        <title>Insights into evolution of multicellular fungi from the assembled chromosomes of the mushroom Coprinopsis cinerea (Coprinus cinereus).</title>
        <authorList>
            <person name="Stajich J.E."/>
            <person name="Wilke S.K."/>
            <person name="Ahren D."/>
            <person name="Au C.H."/>
            <person name="Birren B.W."/>
            <person name="Borodovsky M."/>
            <person name="Burns C."/>
            <person name="Canback B."/>
            <person name="Casselton L.A."/>
            <person name="Cheng C.K."/>
            <person name="Deng J."/>
            <person name="Dietrich F.S."/>
            <person name="Fargo D.C."/>
            <person name="Farman M.L."/>
            <person name="Gathman A.C."/>
            <person name="Goldberg J."/>
            <person name="Guigo R."/>
            <person name="Hoegger P.J."/>
            <person name="Hooker J.B."/>
            <person name="Huggins A."/>
            <person name="James T.Y."/>
            <person name="Kamada T."/>
            <person name="Kilaru S."/>
            <person name="Kodira C."/>
            <person name="Kues U."/>
            <person name="Kupfer D."/>
            <person name="Kwan H.S."/>
            <person name="Lomsadze A."/>
            <person name="Li W."/>
            <person name="Lilly W.W."/>
            <person name="Ma L.J."/>
            <person name="Mackey A.J."/>
            <person name="Manning G."/>
            <person name="Martin F."/>
            <person name="Muraguchi H."/>
            <person name="Natvig D.O."/>
            <person name="Palmerini H."/>
            <person name="Ramesh M.A."/>
            <person name="Rehmeyer C.J."/>
            <person name="Roe B.A."/>
            <person name="Shenoy N."/>
            <person name="Stanke M."/>
            <person name="Ter-Hovhannisyan V."/>
            <person name="Tunlid A."/>
            <person name="Velagapudi R."/>
            <person name="Vision T.J."/>
            <person name="Zeng Q."/>
            <person name="Zolan M.E."/>
            <person name="Pukkila P.J."/>
        </authorList>
    </citation>
    <scope>NUCLEOTIDE SEQUENCE [LARGE SCALE GENOMIC DNA]</scope>
    <source>
        <strain evidence="4">Okayama-7 / 130 / ATCC MYA-4618 / FGSC 9003</strain>
    </source>
</reference>
<evidence type="ECO:0000313" key="3">
    <source>
        <dbReference type="EMBL" id="EAU83003.1"/>
    </source>
</evidence>
<sequence length="501" mass="55580">MSITESSPLDPSSFIRWHLRMYSREAVSRTYAHNVGGLIRASTSKFLGRDFSNTFFYLAVDKAGKVVRHGPLPLNPASLKEVFGSPSDPALTLKLRLMWMRHNPDMESSDNGEAAAGVIKWLAEELGVSPLFFDSALFGVDPLPMGLVPQEDSEPSPLTNSINGVYSSGSPGEIATIWFAHRLDKTLSTYIVDNGSSRMMSQIVRPIITGAFQLPFLGIDSMILNDDHLYNVVFSRELDEAHSWARDLGGEGSFGVEQYNKLVDHYDKLHNIDLLFADMEVVVRMLKHIADSRVSLTLQNPERWSDPTSPVKWTRVPIETSLTITNLESQLSTRRSAVASNLRTLTGMMNTRIAMTSSQLAADTRKDSSSMTTIALMTMFFLPGAFVAAFFSIDLMGYDEDGNLYFSRHTWIFFVVTVLLTALVFGVWHYHHGGGWRPLRARVKKLAVRQGSPTRLSPIPEAMSVSSGVSPDPSRPHVADPEKGFVARKKKDHVAVDISGI</sequence>
<dbReference type="VEuPathDB" id="FungiDB:CC1G_08940"/>
<organism evidence="3 4">
    <name type="scientific">Coprinopsis cinerea (strain Okayama-7 / 130 / ATCC MYA-4618 / FGSC 9003)</name>
    <name type="common">Inky cap fungus</name>
    <name type="synonym">Hormographiella aspergillata</name>
    <dbReference type="NCBI Taxonomy" id="240176"/>
    <lineage>
        <taxon>Eukaryota</taxon>
        <taxon>Fungi</taxon>
        <taxon>Dikarya</taxon>
        <taxon>Basidiomycota</taxon>
        <taxon>Agaricomycotina</taxon>
        <taxon>Agaricomycetes</taxon>
        <taxon>Agaricomycetidae</taxon>
        <taxon>Agaricales</taxon>
        <taxon>Agaricineae</taxon>
        <taxon>Psathyrellaceae</taxon>
        <taxon>Coprinopsis</taxon>
    </lineage>
</organism>
<proteinExistence type="predicted"/>
<evidence type="ECO:0000313" key="4">
    <source>
        <dbReference type="Proteomes" id="UP000001861"/>
    </source>
</evidence>
<comment type="caution">
    <text evidence="3">The sequence shown here is derived from an EMBL/GenBank/DDBJ whole genome shotgun (WGS) entry which is preliminary data.</text>
</comment>